<comment type="caution">
    <text evidence="2">The sequence shown here is derived from an EMBL/GenBank/DDBJ whole genome shotgun (WGS) entry which is preliminary data.</text>
</comment>
<dbReference type="EMBL" id="JBBKZV010000016">
    <property type="protein sequence ID" value="MEJ8824732.1"/>
    <property type="molecule type" value="Genomic_DNA"/>
</dbReference>
<gene>
    <name evidence="2" type="ORF">WKW80_22280</name>
</gene>
<organism evidence="2 3">
    <name type="scientific">Variovorax humicola</name>
    <dbReference type="NCBI Taxonomy" id="1769758"/>
    <lineage>
        <taxon>Bacteria</taxon>
        <taxon>Pseudomonadati</taxon>
        <taxon>Pseudomonadota</taxon>
        <taxon>Betaproteobacteria</taxon>
        <taxon>Burkholderiales</taxon>
        <taxon>Comamonadaceae</taxon>
        <taxon>Variovorax</taxon>
    </lineage>
</organism>
<evidence type="ECO:0000313" key="3">
    <source>
        <dbReference type="Proteomes" id="UP001363010"/>
    </source>
</evidence>
<feature type="region of interest" description="Disordered" evidence="1">
    <location>
        <begin position="1"/>
        <end position="39"/>
    </location>
</feature>
<dbReference type="RefSeq" id="WP_340365758.1">
    <property type="nucleotide sequence ID" value="NZ_JBBKZV010000016.1"/>
</dbReference>
<keyword evidence="3" id="KW-1185">Reference proteome</keyword>
<proteinExistence type="predicted"/>
<evidence type="ECO:0000256" key="1">
    <source>
        <dbReference type="SAM" id="MobiDB-lite"/>
    </source>
</evidence>
<accession>A0ABU8W3U1</accession>
<sequence>MPITANRQRRNAKLSDARGNAAEGADVPTLRGSQQGRPAAACSSGFVRRATVRLLFASQDEEGIALGVARLEAAWCSMKRLDQILATEQIPAT</sequence>
<reference evidence="2 3" key="1">
    <citation type="submission" date="2024-03" db="EMBL/GenBank/DDBJ databases">
        <title>Novel species of the genus Variovorax.</title>
        <authorList>
            <person name="Liu Q."/>
            <person name="Xin Y.-H."/>
        </authorList>
    </citation>
    <scope>NUCLEOTIDE SEQUENCE [LARGE SCALE GENOMIC DNA]</scope>
    <source>
        <strain evidence="2 3">KACC 18501</strain>
    </source>
</reference>
<protein>
    <submittedName>
        <fullName evidence="2">Uncharacterized protein</fullName>
    </submittedName>
</protein>
<evidence type="ECO:0000313" key="2">
    <source>
        <dbReference type="EMBL" id="MEJ8824732.1"/>
    </source>
</evidence>
<dbReference type="Proteomes" id="UP001363010">
    <property type="component" value="Unassembled WGS sequence"/>
</dbReference>
<name>A0ABU8W3U1_9BURK</name>